<dbReference type="Pfam" id="PF02903">
    <property type="entry name" value="Alpha-amylase_N"/>
    <property type="match status" value="1"/>
</dbReference>
<dbReference type="InterPro" id="IPR004185">
    <property type="entry name" value="Glyco_hydro_13_lg-like_dom"/>
</dbReference>
<keyword evidence="3" id="KW-0479">Metal-binding</keyword>
<keyword evidence="6" id="KW-0326">Glycosidase</keyword>
<protein>
    <submittedName>
        <fullName evidence="7">Alpha-amylase, catalytic domain</fullName>
    </submittedName>
</protein>
<comment type="cofactor">
    <cofactor evidence="1">
        <name>Ca(2+)</name>
        <dbReference type="ChEBI" id="CHEBI:29108"/>
    </cofactor>
</comment>
<keyword evidence="4" id="KW-0378">Hydrolase</keyword>
<dbReference type="SUPFAM" id="SSF51445">
    <property type="entry name" value="(Trans)glycosidases"/>
    <property type="match status" value="1"/>
</dbReference>
<evidence type="ECO:0000256" key="4">
    <source>
        <dbReference type="ARBA" id="ARBA00022801"/>
    </source>
</evidence>
<evidence type="ECO:0000256" key="2">
    <source>
        <dbReference type="ARBA" id="ARBA00008061"/>
    </source>
</evidence>
<reference evidence="7 8" key="1">
    <citation type="submission" date="2016-08" db="EMBL/GenBank/DDBJ databases">
        <title>A novel genetic cassette of butanologenic Thermoanaerobacterium thermosaccharolyticum that directly convert cellulose to butanol.</title>
        <authorList>
            <person name="Li T."/>
            <person name="He J."/>
        </authorList>
    </citation>
    <scope>NUCLEOTIDE SEQUENCE [LARGE SCALE GENOMIC DNA]</scope>
    <source>
        <strain evidence="7 8">TG57</strain>
    </source>
</reference>
<dbReference type="Proteomes" id="UP000214975">
    <property type="component" value="Chromosome"/>
</dbReference>
<evidence type="ECO:0000256" key="6">
    <source>
        <dbReference type="ARBA" id="ARBA00023295"/>
    </source>
</evidence>
<dbReference type="CDD" id="cd02857">
    <property type="entry name" value="E_set_CDase_PDE_N"/>
    <property type="match status" value="1"/>
</dbReference>
<evidence type="ECO:0000256" key="1">
    <source>
        <dbReference type="ARBA" id="ARBA00001913"/>
    </source>
</evidence>
<dbReference type="Gene3D" id="3.20.20.80">
    <property type="entry name" value="Glycosidases"/>
    <property type="match status" value="1"/>
</dbReference>
<dbReference type="InterPro" id="IPR045857">
    <property type="entry name" value="O16G_dom_2"/>
</dbReference>
<dbReference type="GO" id="GO:0005975">
    <property type="term" value="P:carbohydrate metabolic process"/>
    <property type="evidence" value="ECO:0007669"/>
    <property type="project" value="InterPro"/>
</dbReference>
<proteinExistence type="inferred from homology"/>
<name>A0A223I0U1_THETR</name>
<dbReference type="InterPro" id="IPR013780">
    <property type="entry name" value="Glyco_hydro_b"/>
</dbReference>
<dbReference type="GO" id="GO:0004553">
    <property type="term" value="F:hydrolase activity, hydrolyzing O-glycosyl compounds"/>
    <property type="evidence" value="ECO:0007669"/>
    <property type="project" value="InterPro"/>
</dbReference>
<evidence type="ECO:0000256" key="3">
    <source>
        <dbReference type="ARBA" id="ARBA00022723"/>
    </source>
</evidence>
<dbReference type="PANTHER" id="PTHR10357">
    <property type="entry name" value="ALPHA-AMYLASE FAMILY MEMBER"/>
    <property type="match status" value="1"/>
</dbReference>
<dbReference type="AlphaFoldDB" id="A0A223I0U1"/>
<dbReference type="InterPro" id="IPR013783">
    <property type="entry name" value="Ig-like_fold"/>
</dbReference>
<dbReference type="SUPFAM" id="SSF51011">
    <property type="entry name" value="Glycosyl hydrolase domain"/>
    <property type="match status" value="1"/>
</dbReference>
<dbReference type="RefSeq" id="WP_094397681.1">
    <property type="nucleotide sequence ID" value="NZ_CP016893.1"/>
</dbReference>
<evidence type="ECO:0000313" key="7">
    <source>
        <dbReference type="EMBL" id="AST58341.1"/>
    </source>
</evidence>
<sequence>MLRQAVFHKSDIPFAYPLNRDELHIVLKAASHDIKRAYVFYRDRYEWKSKFKVKQMYLSHSDELFDYFETTLKLKKKFAYYFYLVSRDGEKLYYTESGFFDVKPPANYYGYFQFPYICEKDIFFSPSWTNDCIIYQIFPERFFNGDKSNDPDNVAKWGEKPGVDTFFGGDLQGIIDKIDYLKALGINAIYLTPIFLSPTNHKYNTTDYYTIDPHFGDLETAKTLVKKCHENGIKVIFDAVFNHCGYEFFAFQDVVKNGRNSKYWDWFNIYDYPIKTGDECNYEVFSDHEWRMPKLMTKNPEVKRYLLDVAKYWLQEVDIDGWRLDVANEIDHSFWRDFRETVKSVKPDAIIIGEVMHDASPWLRGDQFDGVMNYPFKNALTEFFAKRSISASKFNTILTENMMKHMKKVNECMLNLIDSHDTERFLTMADENISRMKLAVVFQFTYPGIPYIYYGDEVGMIGGVDPDCRRCMIWDENNQNKDIYDFYKKLILIRKDIEELRYGDIKTLYAKDSVIAFERRYGHKITTIVINNSDRSLKVPSQYFKNKEEILDMSSYQLDDKYAILEPNSAYILK</sequence>
<dbReference type="SUPFAM" id="SSF81296">
    <property type="entry name" value="E set domains"/>
    <property type="match status" value="1"/>
</dbReference>
<dbReference type="Gene3D" id="3.90.400.10">
    <property type="entry name" value="Oligo-1,6-glucosidase, Domain 2"/>
    <property type="match status" value="1"/>
</dbReference>
<dbReference type="Gene3D" id="2.60.40.1180">
    <property type="entry name" value="Golgi alpha-mannosidase II"/>
    <property type="match status" value="1"/>
</dbReference>
<dbReference type="InterPro" id="IPR014756">
    <property type="entry name" value="Ig_E-set"/>
</dbReference>
<dbReference type="EMBL" id="CP016893">
    <property type="protein sequence ID" value="AST58341.1"/>
    <property type="molecule type" value="Genomic_DNA"/>
</dbReference>
<dbReference type="InterPro" id="IPR017853">
    <property type="entry name" value="GH"/>
</dbReference>
<dbReference type="InterPro" id="IPR006047">
    <property type="entry name" value="GH13_cat_dom"/>
</dbReference>
<dbReference type="SMART" id="SM00642">
    <property type="entry name" value="Aamy"/>
    <property type="match status" value="1"/>
</dbReference>
<dbReference type="Gene3D" id="2.60.40.10">
    <property type="entry name" value="Immunoglobulins"/>
    <property type="match status" value="1"/>
</dbReference>
<dbReference type="GO" id="GO:0046872">
    <property type="term" value="F:metal ion binding"/>
    <property type="evidence" value="ECO:0007669"/>
    <property type="project" value="UniProtKB-KW"/>
</dbReference>
<accession>A0A223I0U1</accession>
<comment type="similarity">
    <text evidence="2">Belongs to the glycosyl hydrolase 13 family.</text>
</comment>
<gene>
    <name evidence="7" type="primary">amyB</name>
    <name evidence="7" type="ORF">Thert_02452</name>
</gene>
<evidence type="ECO:0000256" key="5">
    <source>
        <dbReference type="ARBA" id="ARBA00022837"/>
    </source>
</evidence>
<keyword evidence="5" id="KW-0106">Calcium</keyword>
<dbReference type="CDD" id="cd11338">
    <property type="entry name" value="AmyAc_CMD"/>
    <property type="match status" value="1"/>
</dbReference>
<dbReference type="Pfam" id="PF00128">
    <property type="entry name" value="Alpha-amylase"/>
    <property type="match status" value="1"/>
</dbReference>
<evidence type="ECO:0000313" key="8">
    <source>
        <dbReference type="Proteomes" id="UP000214975"/>
    </source>
</evidence>
<organism evidence="7 8">
    <name type="scientific">Thermoanaerobacterium thermosaccharolyticum</name>
    <name type="common">Clostridium thermosaccharolyticum</name>
    <dbReference type="NCBI Taxonomy" id="1517"/>
    <lineage>
        <taxon>Bacteria</taxon>
        <taxon>Bacillati</taxon>
        <taxon>Bacillota</taxon>
        <taxon>Clostridia</taxon>
        <taxon>Thermoanaerobacterales</taxon>
        <taxon>Thermoanaerobacteraceae</taxon>
        <taxon>Thermoanaerobacterium</taxon>
    </lineage>
</organism>
<dbReference type="PANTHER" id="PTHR10357:SF210">
    <property type="entry name" value="MALTODEXTRIN GLUCOSIDASE"/>
    <property type="match status" value="1"/>
</dbReference>